<feature type="domain" description="ATPase BadF/BadG/BcrA/BcrD type" evidence="5">
    <location>
        <begin position="3"/>
        <end position="242"/>
    </location>
</feature>
<dbReference type="PANTHER" id="PTHR32329:SF8">
    <property type="entry name" value="ACTIVATOR OF (R)-2-HYDROXYGLUTARYL-COA DEHYDRATASE"/>
    <property type="match status" value="1"/>
</dbReference>
<dbReference type="Proteomes" id="UP000184171">
    <property type="component" value="Unassembled WGS sequence"/>
</dbReference>
<sequence length="245" mass="26042">MTIGIDLGSRTIKLAVLKDGQLDSWQVVESSFKPHLQSQELLKAYPAKNIIATGYGRHLAKKHFAQGVITEIKAHALGARHLFPGCRTILDVGGQDSKVISLDANGKVSNFQMNDKCAAGTGKFLEMMSTSLGYELSQFGEAAAKSSGNLGIGNMCAVFAESEVVSLRNDGHSPEDIARAVHMSVVDRVAAMLERIGIAGELVFSGGVANNRCIAELLEKKLGRTVFVPKVPDIVGALGAALHQT</sequence>
<keyword evidence="3" id="KW-0408">Iron</keyword>
<organism evidence="6 7">
    <name type="scientific">Malonomonas rubra DSM 5091</name>
    <dbReference type="NCBI Taxonomy" id="1122189"/>
    <lineage>
        <taxon>Bacteria</taxon>
        <taxon>Pseudomonadati</taxon>
        <taxon>Thermodesulfobacteriota</taxon>
        <taxon>Desulfuromonadia</taxon>
        <taxon>Desulfuromonadales</taxon>
        <taxon>Geopsychrobacteraceae</taxon>
        <taxon>Malonomonas</taxon>
    </lineage>
</organism>
<dbReference type="Gene3D" id="3.30.420.40">
    <property type="match status" value="2"/>
</dbReference>
<dbReference type="RefSeq" id="WP_072906408.1">
    <property type="nucleotide sequence ID" value="NZ_FQZT01000003.1"/>
</dbReference>
<evidence type="ECO:0000256" key="3">
    <source>
        <dbReference type="ARBA" id="ARBA00023004"/>
    </source>
</evidence>
<gene>
    <name evidence="6" type="ORF">SAMN02745165_01058</name>
</gene>
<dbReference type="InterPro" id="IPR051805">
    <property type="entry name" value="Dehydratase_Activator_Redct"/>
</dbReference>
<dbReference type="InterPro" id="IPR008275">
    <property type="entry name" value="CoA_E_activase_dom"/>
</dbReference>
<dbReference type="NCBIfam" id="TIGR00241">
    <property type="entry name" value="CoA_E_activ"/>
    <property type="match status" value="1"/>
</dbReference>
<keyword evidence="7" id="KW-1185">Reference proteome</keyword>
<evidence type="ECO:0000313" key="6">
    <source>
        <dbReference type="EMBL" id="SHI89669.1"/>
    </source>
</evidence>
<dbReference type="Pfam" id="PF01869">
    <property type="entry name" value="BcrAD_BadFG"/>
    <property type="match status" value="1"/>
</dbReference>
<dbReference type="EMBL" id="FQZT01000003">
    <property type="protein sequence ID" value="SHI89669.1"/>
    <property type="molecule type" value="Genomic_DNA"/>
</dbReference>
<dbReference type="InterPro" id="IPR043129">
    <property type="entry name" value="ATPase_NBD"/>
</dbReference>
<dbReference type="OrthoDB" id="9177882at2"/>
<evidence type="ECO:0000256" key="2">
    <source>
        <dbReference type="ARBA" id="ARBA00022723"/>
    </source>
</evidence>
<proteinExistence type="predicted"/>
<keyword evidence="2" id="KW-0479">Metal-binding</keyword>
<dbReference type="InterPro" id="IPR002731">
    <property type="entry name" value="ATPase_BadF"/>
</dbReference>
<evidence type="ECO:0000256" key="4">
    <source>
        <dbReference type="ARBA" id="ARBA00023014"/>
    </source>
</evidence>
<evidence type="ECO:0000256" key="1">
    <source>
        <dbReference type="ARBA" id="ARBA00001966"/>
    </source>
</evidence>
<comment type="cofactor">
    <cofactor evidence="1">
        <name>[4Fe-4S] cluster</name>
        <dbReference type="ChEBI" id="CHEBI:49883"/>
    </cofactor>
</comment>
<keyword evidence="4" id="KW-0411">Iron-sulfur</keyword>
<accession>A0A1M6EWC4</accession>
<dbReference type="GO" id="GO:0046872">
    <property type="term" value="F:metal ion binding"/>
    <property type="evidence" value="ECO:0007669"/>
    <property type="project" value="UniProtKB-KW"/>
</dbReference>
<dbReference type="GO" id="GO:0051536">
    <property type="term" value="F:iron-sulfur cluster binding"/>
    <property type="evidence" value="ECO:0007669"/>
    <property type="project" value="UniProtKB-KW"/>
</dbReference>
<dbReference type="SUPFAM" id="SSF53067">
    <property type="entry name" value="Actin-like ATPase domain"/>
    <property type="match status" value="1"/>
</dbReference>
<evidence type="ECO:0000313" key="7">
    <source>
        <dbReference type="Proteomes" id="UP000184171"/>
    </source>
</evidence>
<dbReference type="AlphaFoldDB" id="A0A1M6EWC4"/>
<protein>
    <submittedName>
        <fullName evidence="6">CoA-substrate-specific enzyme activase, putative</fullName>
    </submittedName>
</protein>
<dbReference type="STRING" id="1122189.SAMN02745165_01058"/>
<evidence type="ECO:0000259" key="5">
    <source>
        <dbReference type="Pfam" id="PF01869"/>
    </source>
</evidence>
<reference evidence="6 7" key="1">
    <citation type="submission" date="2016-11" db="EMBL/GenBank/DDBJ databases">
        <authorList>
            <person name="Jaros S."/>
            <person name="Januszkiewicz K."/>
            <person name="Wedrychowicz H."/>
        </authorList>
    </citation>
    <scope>NUCLEOTIDE SEQUENCE [LARGE SCALE GENOMIC DNA]</scope>
    <source>
        <strain evidence="6 7">DSM 5091</strain>
    </source>
</reference>
<dbReference type="CDD" id="cd24036">
    <property type="entry name" value="ASKHA_NBD_BcrAD_BadFG_HgdC_HadI"/>
    <property type="match status" value="1"/>
</dbReference>
<name>A0A1M6EWC4_MALRU</name>
<dbReference type="PANTHER" id="PTHR32329">
    <property type="entry name" value="BIFUNCTIONAL PROTEIN [INCLUDES 2-HYDROXYACYL-COA DEHYDRATASE (N-TER) AND ITS ACTIVATOR DOMAIN (C_TERM)-RELATED"/>
    <property type="match status" value="1"/>
</dbReference>